<feature type="domain" description="Putative restriction endonuclease" evidence="1">
    <location>
        <begin position="13"/>
        <end position="170"/>
    </location>
</feature>
<evidence type="ECO:0000259" key="1">
    <source>
        <dbReference type="Pfam" id="PF05685"/>
    </source>
</evidence>
<comment type="caution">
    <text evidence="2">The sequence shown here is derived from an EMBL/GenBank/DDBJ whole genome shotgun (WGS) entry which is preliminary data.</text>
</comment>
<evidence type="ECO:0000313" key="3">
    <source>
        <dbReference type="Proteomes" id="UP000238762"/>
    </source>
</evidence>
<evidence type="ECO:0000313" key="2">
    <source>
        <dbReference type="EMBL" id="PSB03323.1"/>
    </source>
</evidence>
<dbReference type="Gene3D" id="3.90.1570.10">
    <property type="entry name" value="tt1808, chain A"/>
    <property type="match status" value="1"/>
</dbReference>
<dbReference type="RefSeq" id="WP_106288330.1">
    <property type="nucleotide sequence ID" value="NZ_CAWNTC010000009.1"/>
</dbReference>
<dbReference type="OrthoDB" id="428347at2"/>
<name>A0A2T1C5C4_9CYAN</name>
<gene>
    <name evidence="2" type="ORF">C7B64_09115</name>
</gene>
<dbReference type="PANTHER" id="PTHR36558:SF1">
    <property type="entry name" value="RESTRICTION ENDONUCLEASE DOMAIN-CONTAINING PROTEIN-RELATED"/>
    <property type="match status" value="1"/>
</dbReference>
<reference evidence="2 3" key="2">
    <citation type="submission" date="2018-03" db="EMBL/GenBank/DDBJ databases">
        <title>The ancient ancestry and fast evolution of plastids.</title>
        <authorList>
            <person name="Moore K.R."/>
            <person name="Magnabosco C."/>
            <person name="Momper L."/>
            <person name="Gold D.A."/>
            <person name="Bosak T."/>
            <person name="Fournier G.P."/>
        </authorList>
    </citation>
    <scope>NUCLEOTIDE SEQUENCE [LARGE SCALE GENOMIC DNA]</scope>
    <source>
        <strain evidence="2 3">CCAP 1448/3</strain>
    </source>
</reference>
<dbReference type="SUPFAM" id="SSF52980">
    <property type="entry name" value="Restriction endonuclease-like"/>
    <property type="match status" value="1"/>
</dbReference>
<proteinExistence type="predicted"/>
<dbReference type="CDD" id="cd06260">
    <property type="entry name" value="DUF820-like"/>
    <property type="match status" value="1"/>
</dbReference>
<reference evidence="2 3" key="1">
    <citation type="submission" date="2018-02" db="EMBL/GenBank/DDBJ databases">
        <authorList>
            <person name="Cohen D.B."/>
            <person name="Kent A.D."/>
        </authorList>
    </citation>
    <scope>NUCLEOTIDE SEQUENCE [LARGE SCALE GENOMIC DNA]</scope>
    <source>
        <strain evidence="2 3">CCAP 1448/3</strain>
    </source>
</reference>
<organism evidence="2 3">
    <name type="scientific">Merismopedia glauca CCAP 1448/3</name>
    <dbReference type="NCBI Taxonomy" id="1296344"/>
    <lineage>
        <taxon>Bacteria</taxon>
        <taxon>Bacillati</taxon>
        <taxon>Cyanobacteriota</taxon>
        <taxon>Cyanophyceae</taxon>
        <taxon>Synechococcales</taxon>
        <taxon>Merismopediaceae</taxon>
        <taxon>Merismopedia</taxon>
    </lineage>
</organism>
<dbReference type="EMBL" id="PVWJ01000035">
    <property type="protein sequence ID" value="PSB03323.1"/>
    <property type="molecule type" value="Genomic_DNA"/>
</dbReference>
<dbReference type="InterPro" id="IPR012296">
    <property type="entry name" value="Nuclease_put_TT1808"/>
</dbReference>
<dbReference type="AlphaFoldDB" id="A0A2T1C5C4"/>
<protein>
    <recommendedName>
        <fullName evidence="1">Putative restriction endonuclease domain-containing protein</fullName>
    </recommendedName>
</protein>
<keyword evidence="3" id="KW-1185">Reference proteome</keyword>
<dbReference type="Pfam" id="PF05685">
    <property type="entry name" value="Uma2"/>
    <property type="match status" value="1"/>
</dbReference>
<dbReference type="Proteomes" id="UP000238762">
    <property type="component" value="Unassembled WGS sequence"/>
</dbReference>
<dbReference type="InterPro" id="IPR011335">
    <property type="entry name" value="Restrct_endonuc-II-like"/>
</dbReference>
<accession>A0A2T1C5C4</accession>
<sequence length="195" mass="22743">MIANIERFFMSPSEYLAWEEQQIYKHEYLNGEAYAMSGGTLGHNQVAVNLVAMLRSYLRGRGCKVFVNDVKVQVTIKGPYFYPDLVVTCEERDFQSQKLIRHPVLVIEILSPSTESFDRGEKFRQYRQMSSLKDYILIDPQKINVECYRLNEKDKWELTSYFAEELSNSLLVEFPCINFECPISAIYEDVEFSIG</sequence>
<dbReference type="PANTHER" id="PTHR36558">
    <property type="entry name" value="GLR1098 PROTEIN"/>
    <property type="match status" value="1"/>
</dbReference>
<dbReference type="InterPro" id="IPR008538">
    <property type="entry name" value="Uma2"/>
</dbReference>